<evidence type="ECO:0000313" key="6">
    <source>
        <dbReference type="Proteomes" id="UP000317209"/>
    </source>
</evidence>
<dbReference type="InterPro" id="IPR036291">
    <property type="entry name" value="NAD(P)-bd_dom_sf"/>
</dbReference>
<name>A0A543B9T8_9MICO</name>
<gene>
    <name evidence="5" type="ORF">FB560_3087</name>
</gene>
<dbReference type="InterPro" id="IPR002347">
    <property type="entry name" value="SDR_fam"/>
</dbReference>
<reference evidence="5 6" key="1">
    <citation type="submission" date="2019-06" db="EMBL/GenBank/DDBJ databases">
        <title>Sequencing the genomes of 1000 actinobacteria strains.</title>
        <authorList>
            <person name="Klenk H.-P."/>
        </authorList>
    </citation>
    <scope>NUCLEOTIDE SEQUENCE [LARGE SCALE GENOMIC DNA]</scope>
    <source>
        <strain evidence="5 6">DSM 20169</strain>
    </source>
</reference>
<dbReference type="EMBL" id="VFOX01000002">
    <property type="protein sequence ID" value="TQL81614.1"/>
    <property type="molecule type" value="Genomic_DNA"/>
</dbReference>
<accession>A0A543B9T8</accession>
<keyword evidence="2" id="KW-0560">Oxidoreductase</keyword>
<feature type="domain" description="Ketoreductase" evidence="4">
    <location>
        <begin position="7"/>
        <end position="176"/>
    </location>
</feature>
<comment type="caution">
    <text evidence="5">The sequence shown here is derived from an EMBL/GenBank/DDBJ whole genome shotgun (WGS) entry which is preliminary data.</text>
</comment>
<dbReference type="PROSITE" id="PS00061">
    <property type="entry name" value="ADH_SHORT"/>
    <property type="match status" value="1"/>
</dbReference>
<dbReference type="GO" id="GO:0016491">
    <property type="term" value="F:oxidoreductase activity"/>
    <property type="evidence" value="ECO:0007669"/>
    <property type="project" value="UniProtKB-KW"/>
</dbReference>
<dbReference type="SUPFAM" id="SSF51735">
    <property type="entry name" value="NAD(P)-binding Rossmann-fold domains"/>
    <property type="match status" value="1"/>
</dbReference>
<dbReference type="Gene3D" id="3.40.50.720">
    <property type="entry name" value="NAD(P)-binding Rossmann-like Domain"/>
    <property type="match status" value="1"/>
</dbReference>
<dbReference type="PANTHER" id="PTHR24321:SF8">
    <property type="entry name" value="ESTRADIOL 17-BETA-DEHYDROGENASE 8-RELATED"/>
    <property type="match status" value="1"/>
</dbReference>
<evidence type="ECO:0000256" key="2">
    <source>
        <dbReference type="ARBA" id="ARBA00023002"/>
    </source>
</evidence>
<dbReference type="OrthoDB" id="9789398at2"/>
<evidence type="ECO:0000313" key="5">
    <source>
        <dbReference type="EMBL" id="TQL81614.1"/>
    </source>
</evidence>
<dbReference type="FunFam" id="3.40.50.720:FF:000084">
    <property type="entry name" value="Short-chain dehydrogenase reductase"/>
    <property type="match status" value="1"/>
</dbReference>
<dbReference type="AlphaFoldDB" id="A0A543B9T8"/>
<evidence type="ECO:0000256" key="3">
    <source>
        <dbReference type="ARBA" id="ARBA00023027"/>
    </source>
</evidence>
<proteinExistence type="inferred from homology"/>
<sequence>MTDFTGLVAIITGAASGIGAATAAELLSRGATVAILDRDVSGATPDALAIACDIADPAAVKVTVARVAEELGGIDIVINNAGIGASGTVVDNDDAEWARVLDVNITGMARVVREALPHLARSHSAAIVNMSSAVAYVGVRNRALYSASKAAVVGLTLGMAADHVRDGIRVNAVAPGTAETPWIGRLLQESDDPDAAAEALRQRQPIGRLVSPVEVARALAYLASPLSGSTTGEILRVDGGMSSLRL</sequence>
<keyword evidence="3" id="KW-0520">NAD</keyword>
<dbReference type="CDD" id="cd05233">
    <property type="entry name" value="SDR_c"/>
    <property type="match status" value="1"/>
</dbReference>
<dbReference type="PRINTS" id="PR00080">
    <property type="entry name" value="SDRFAMILY"/>
</dbReference>
<organism evidence="5 6">
    <name type="scientific">Microbacterium saperdae</name>
    <dbReference type="NCBI Taxonomy" id="69368"/>
    <lineage>
        <taxon>Bacteria</taxon>
        <taxon>Bacillati</taxon>
        <taxon>Actinomycetota</taxon>
        <taxon>Actinomycetes</taxon>
        <taxon>Micrococcales</taxon>
        <taxon>Microbacteriaceae</taxon>
        <taxon>Microbacterium</taxon>
    </lineage>
</organism>
<dbReference type="Proteomes" id="UP000317209">
    <property type="component" value="Unassembled WGS sequence"/>
</dbReference>
<dbReference type="Pfam" id="PF13561">
    <property type="entry name" value="adh_short_C2"/>
    <property type="match status" value="1"/>
</dbReference>
<protein>
    <submittedName>
        <fullName evidence="5">NAD(P)-dependent dehydrogenase (Short-subunit alcohol dehydrogenase family)</fullName>
    </submittedName>
</protein>
<dbReference type="InterPro" id="IPR057326">
    <property type="entry name" value="KR_dom"/>
</dbReference>
<keyword evidence="6" id="KW-1185">Reference proteome</keyword>
<dbReference type="PRINTS" id="PR00081">
    <property type="entry name" value="GDHRDH"/>
</dbReference>
<dbReference type="RefSeq" id="WP_141873393.1">
    <property type="nucleotide sequence ID" value="NZ_VFOX01000002.1"/>
</dbReference>
<dbReference type="InterPro" id="IPR020904">
    <property type="entry name" value="Sc_DH/Rdtase_CS"/>
</dbReference>
<dbReference type="SMART" id="SM00822">
    <property type="entry name" value="PKS_KR"/>
    <property type="match status" value="1"/>
</dbReference>
<dbReference type="PANTHER" id="PTHR24321">
    <property type="entry name" value="DEHYDROGENASES, SHORT CHAIN"/>
    <property type="match status" value="1"/>
</dbReference>
<evidence type="ECO:0000256" key="1">
    <source>
        <dbReference type="ARBA" id="ARBA00006484"/>
    </source>
</evidence>
<comment type="similarity">
    <text evidence="1">Belongs to the short-chain dehydrogenases/reductases (SDR) family.</text>
</comment>
<evidence type="ECO:0000259" key="4">
    <source>
        <dbReference type="SMART" id="SM00822"/>
    </source>
</evidence>